<proteinExistence type="predicted"/>
<dbReference type="SUPFAM" id="SSF53067">
    <property type="entry name" value="Actin-like ATPase domain"/>
    <property type="match status" value="2"/>
</dbReference>
<dbReference type="AlphaFoldDB" id="A0AAU9XPU5"/>
<dbReference type="InterPro" id="IPR043129">
    <property type="entry name" value="ATPase_NBD"/>
</dbReference>
<name>A0AAU9XPU5_9CNID</name>
<feature type="non-terminal residue" evidence="1">
    <location>
        <position position="1"/>
    </location>
</feature>
<accession>A0AAU9XPU5</accession>
<evidence type="ECO:0008006" key="3">
    <source>
        <dbReference type="Google" id="ProtNLM"/>
    </source>
</evidence>
<evidence type="ECO:0000313" key="2">
    <source>
        <dbReference type="Proteomes" id="UP001159428"/>
    </source>
</evidence>
<dbReference type="Proteomes" id="UP001159428">
    <property type="component" value="Unassembled WGS sequence"/>
</dbReference>
<dbReference type="Gene3D" id="3.30.420.40">
    <property type="match status" value="1"/>
</dbReference>
<comment type="caution">
    <text evidence="1">The sequence shown here is derived from an EMBL/GenBank/DDBJ whole genome shotgun (WGS) entry which is preliminary data.</text>
</comment>
<gene>
    <name evidence="1" type="ORF">PMEA_00027371</name>
</gene>
<dbReference type="CDD" id="cd10229">
    <property type="entry name" value="ASKHA_NBD_HSP70_HSPA12"/>
    <property type="match status" value="1"/>
</dbReference>
<keyword evidence="2" id="KW-1185">Reference proteome</keyword>
<sequence>CSSASEGLLFATSSSYIAVVAIDFGTTYSGFAFAFNHKKGEGGIHMNRAWGHDQGTATLKTPTSLLLHPDGNFDSFGYEAEEKYANFFNGEDRDYLYFKHFKMALHKSETLDRNTKLTARNGKKIDALVVFAHSLRYLKDRAIEIIRERTGDEKYNEKDIRWVITVPAIWRPAAKQFMREAACKAEMVSNKNPEQLLIALEPEAASIHCREMKMREFANEKGDATASDVFARPGSKYLAVEFPGGTLDVTAHEILMNGNIKEIHQVTGGPYGGTKVDEEFVSLLERFFGTYQVKNFRENQPAEWLEMMNEFEMKKRGRRAYEGETTRIRLPRTFTALVSEQGGPDLVRRFASSCTTDDVQFVRNEYFCIGPATMKKLFEPVLKGIVKHLSNLLKHRELRGLQFFFLVGGFAESAILQDAIKKNFQRRCRILVPSNAGIAVVQGAVMFGQTPDIVDSRIMSTTYGFDTYRPFNPSLHPIDKQHFVDGVAYCKDCFVVLVRENDVVRTGEKKVFADYRPLEGSQTAAGFSFFTSTNPDAKYSTDASVSKSIGEVVVKSPDVTKGTNRMIDLAIEFGGTEIKATAIDKSSGNTATVYLDFLCNKD</sequence>
<protein>
    <recommendedName>
        <fullName evidence="3">Heat shock 70 kDa protein 12A</fullName>
    </recommendedName>
</protein>
<reference evidence="1 2" key="1">
    <citation type="submission" date="2022-05" db="EMBL/GenBank/DDBJ databases">
        <authorList>
            <consortium name="Genoscope - CEA"/>
            <person name="William W."/>
        </authorList>
    </citation>
    <scope>NUCLEOTIDE SEQUENCE [LARGE SCALE GENOMIC DNA]</scope>
</reference>
<organism evidence="1 2">
    <name type="scientific">Pocillopora meandrina</name>
    <dbReference type="NCBI Taxonomy" id="46732"/>
    <lineage>
        <taxon>Eukaryota</taxon>
        <taxon>Metazoa</taxon>
        <taxon>Cnidaria</taxon>
        <taxon>Anthozoa</taxon>
        <taxon>Hexacorallia</taxon>
        <taxon>Scleractinia</taxon>
        <taxon>Astrocoeniina</taxon>
        <taxon>Pocilloporidae</taxon>
        <taxon>Pocillopora</taxon>
    </lineage>
</organism>
<dbReference type="PANTHER" id="PTHR14187">
    <property type="entry name" value="ALPHA KINASE/ELONGATION FACTOR 2 KINASE"/>
    <property type="match status" value="1"/>
</dbReference>
<dbReference type="PANTHER" id="PTHR14187:SF5">
    <property type="entry name" value="HEAT SHOCK 70 KDA PROTEIN 12A"/>
    <property type="match status" value="1"/>
</dbReference>
<dbReference type="EMBL" id="CALNXJ010000054">
    <property type="protein sequence ID" value="CAH3153988.1"/>
    <property type="molecule type" value="Genomic_DNA"/>
</dbReference>
<evidence type="ECO:0000313" key="1">
    <source>
        <dbReference type="EMBL" id="CAH3153988.1"/>
    </source>
</evidence>